<sequence>MHKELLFAFVAFFLMSLNVVVGANTFEIQQQTGEIVIESWQKDVTGDGHKNVITLYGTPYDEDSPYFQKVWSIVQTKDGQKLRMDYDSGYNPTLQFVDLNHDQVLDVFYSSATGGNGGIYHYAAHSTKSETVEDLAVPDPLTIVGKFKQDYQAVVTFKETGKSYQINLMDRKKNYDLLNLYENGTLVKPTRLMIAPFTSLEVVNIDNETGKGLKGTQLISGAYHADSIGVAQSEWYFEKGKWKLKKMNWSPLQASTR</sequence>
<evidence type="ECO:0000313" key="2">
    <source>
        <dbReference type="Proteomes" id="UP001312865"/>
    </source>
</evidence>
<dbReference type="Proteomes" id="UP001312865">
    <property type="component" value="Unassembled WGS sequence"/>
</dbReference>
<comment type="caution">
    <text evidence="1">The sequence shown here is derived from an EMBL/GenBank/DDBJ whole genome shotgun (WGS) entry which is preliminary data.</text>
</comment>
<dbReference type="InterPro" id="IPR028994">
    <property type="entry name" value="Integrin_alpha_N"/>
</dbReference>
<organism evidence="1 2">
    <name type="scientific">Bacillus spongiae</name>
    <dbReference type="NCBI Taxonomy" id="2683610"/>
    <lineage>
        <taxon>Bacteria</taxon>
        <taxon>Bacillati</taxon>
        <taxon>Bacillota</taxon>
        <taxon>Bacilli</taxon>
        <taxon>Bacillales</taxon>
        <taxon>Bacillaceae</taxon>
        <taxon>Bacillus</taxon>
    </lineage>
</organism>
<evidence type="ECO:0008006" key="3">
    <source>
        <dbReference type="Google" id="ProtNLM"/>
    </source>
</evidence>
<accession>A0ABU8HIM1</accession>
<proteinExistence type="predicted"/>
<dbReference type="RefSeq" id="WP_336588698.1">
    <property type="nucleotide sequence ID" value="NZ_JBBAXC010000022.1"/>
</dbReference>
<gene>
    <name evidence="1" type="ORF">WAK64_19590</name>
</gene>
<dbReference type="SUPFAM" id="SSF69318">
    <property type="entry name" value="Integrin alpha N-terminal domain"/>
    <property type="match status" value="1"/>
</dbReference>
<protein>
    <recommendedName>
        <fullName evidence="3">VCBS repeat-containing protein</fullName>
    </recommendedName>
</protein>
<reference evidence="1 2" key="1">
    <citation type="journal article" date="2018" name="J. Microbiol.">
        <title>Bacillus spongiae sp. nov., isolated from sponge of Jeju Island.</title>
        <authorList>
            <person name="Lee G.E."/>
            <person name="Im W.T."/>
            <person name="Park J.S."/>
        </authorList>
    </citation>
    <scope>NUCLEOTIDE SEQUENCE [LARGE SCALE GENOMIC DNA]</scope>
    <source>
        <strain evidence="1 2">135PIL107-10</strain>
    </source>
</reference>
<name>A0ABU8HIM1_9BACI</name>
<dbReference type="EMBL" id="JBBAXC010000022">
    <property type="protein sequence ID" value="MEI5909258.1"/>
    <property type="molecule type" value="Genomic_DNA"/>
</dbReference>
<keyword evidence="2" id="KW-1185">Reference proteome</keyword>
<evidence type="ECO:0000313" key="1">
    <source>
        <dbReference type="EMBL" id="MEI5909258.1"/>
    </source>
</evidence>